<proteinExistence type="predicted"/>
<dbReference type="OrthoDB" id="3252117at2"/>
<dbReference type="Proteomes" id="UP000268658">
    <property type="component" value="Chromosome"/>
</dbReference>
<evidence type="ECO:0000313" key="3">
    <source>
        <dbReference type="EMBL" id="VEI16759.1"/>
    </source>
</evidence>
<feature type="transmembrane region" description="Helical" evidence="2">
    <location>
        <begin position="475"/>
        <end position="501"/>
    </location>
</feature>
<feature type="transmembrane region" description="Helical" evidence="2">
    <location>
        <begin position="513"/>
        <end position="532"/>
    </location>
</feature>
<keyword evidence="2" id="KW-1133">Transmembrane helix</keyword>
<reference evidence="3 4" key="1">
    <citation type="submission" date="2018-12" db="EMBL/GenBank/DDBJ databases">
        <authorList>
            <consortium name="Pathogen Informatics"/>
        </authorList>
    </citation>
    <scope>NUCLEOTIDE SEQUENCE [LARGE SCALE GENOMIC DNA]</scope>
    <source>
        <strain evidence="3 4">NCTC10951</strain>
    </source>
</reference>
<evidence type="ECO:0000313" key="4">
    <source>
        <dbReference type="Proteomes" id="UP000268658"/>
    </source>
</evidence>
<protein>
    <submittedName>
        <fullName evidence="3">Uncharacterized protein</fullName>
    </submittedName>
</protein>
<feature type="transmembrane region" description="Helical" evidence="2">
    <location>
        <begin position="135"/>
        <end position="153"/>
    </location>
</feature>
<dbReference type="KEGG" id="avc:NCTC10951_01845"/>
<feature type="region of interest" description="Disordered" evidence="1">
    <location>
        <begin position="311"/>
        <end position="399"/>
    </location>
</feature>
<feature type="transmembrane region" description="Helical" evidence="2">
    <location>
        <begin position="433"/>
        <end position="454"/>
    </location>
</feature>
<feature type="region of interest" description="Disordered" evidence="1">
    <location>
        <begin position="276"/>
        <end position="299"/>
    </location>
</feature>
<keyword evidence="2" id="KW-0472">Membrane</keyword>
<evidence type="ECO:0000256" key="1">
    <source>
        <dbReference type="SAM" id="MobiDB-lite"/>
    </source>
</evidence>
<gene>
    <name evidence="3" type="ORF">NCTC10951_01845</name>
</gene>
<keyword evidence="2" id="KW-0812">Transmembrane</keyword>
<organism evidence="3 4">
    <name type="scientific">Actinomyces viscosus</name>
    <dbReference type="NCBI Taxonomy" id="1656"/>
    <lineage>
        <taxon>Bacteria</taxon>
        <taxon>Bacillati</taxon>
        <taxon>Actinomycetota</taxon>
        <taxon>Actinomycetes</taxon>
        <taxon>Actinomycetales</taxon>
        <taxon>Actinomycetaceae</taxon>
        <taxon>Actinomyces</taxon>
    </lineage>
</organism>
<name>A0A448PLZ9_ACTVI</name>
<feature type="transmembrane region" description="Helical" evidence="2">
    <location>
        <begin position="53"/>
        <end position="72"/>
    </location>
</feature>
<feature type="transmembrane region" description="Helical" evidence="2">
    <location>
        <begin position="27"/>
        <end position="47"/>
    </location>
</feature>
<feature type="transmembrane region" description="Helical" evidence="2">
    <location>
        <begin position="107"/>
        <end position="129"/>
    </location>
</feature>
<accession>A0A448PLZ9</accession>
<dbReference type="EMBL" id="LR134477">
    <property type="protein sequence ID" value="VEI16759.1"/>
    <property type="molecule type" value="Genomic_DNA"/>
</dbReference>
<evidence type="ECO:0000256" key="2">
    <source>
        <dbReference type="SAM" id="Phobius"/>
    </source>
</evidence>
<feature type="compositionally biased region" description="Basic and acidic residues" evidence="1">
    <location>
        <begin position="378"/>
        <end position="390"/>
    </location>
</feature>
<sequence length="651" mass="69755">MTSGYSTTSRGGTGLEDFRERADRGRAAQGCSVLVLGALCLALGIWSLTVSQVPLGTMFVVGALSVTLYGGGRIAMNREISRSADYWQQGTGFLQFGPSRRIGLRDYLPAAVALTGALVAVWMQLVSGVDSADDVWTLVLAAIMLLGAILNVVTVPRGGRGAPEIILTPDAVWVWTGGRRRACIPWAVRPNLEASIMHRMRPHVMITGGTGGPVLFPIVVVPIGHAQLQTVLRFYTTHAELRGELATGRGLQRVRAFMAAPDLVGEGVGDAVVPEQVRGGGPEQVRGGSVLPAPEPTRPIDALPSPVSPYGGAPYQDTPNGGAPYATPPHGAVGAQTAVPEPAAPFGSAVTRPPTPPAAIGYGHGDGLPPSETFGMRQEADDPRRDDSSRSSKPVSCAEADRKARRAPWRFLIWAIIVLVGSAYLTSSRQTSVFLLGLVVFLVLLIHAVALAGARRCRTVAHRRWTWSSEGVCLTNTWFVPLAIHVEMTLLGIGSLLSVGLLAVGDRADRGGVVLPFLLAVALLVTAAFVGLGTPLPRRRSEIVLDPERIRFAVGTRRESPFWWADQPRVAGIGSGGAVLMDIEPMGRIKARLDTQPLNYVQLQRVVAFYTRHPELRGELATEEGLWRVQGLTGPRRWHLWSDQRHSTSGK</sequence>
<dbReference type="AlphaFoldDB" id="A0A448PLZ9"/>
<feature type="transmembrane region" description="Helical" evidence="2">
    <location>
        <begin position="411"/>
        <end position="427"/>
    </location>
</feature>